<dbReference type="OrthoDB" id="11478at10239"/>
<dbReference type="InterPro" id="IPR007731">
    <property type="entry name" value="DUF669"/>
</dbReference>
<accession>A0A059T5G4</accession>
<dbReference type="Proteomes" id="UP000026993">
    <property type="component" value="Segment"/>
</dbReference>
<dbReference type="Pfam" id="PF05037">
    <property type="entry name" value="DUF669"/>
    <property type="match status" value="1"/>
</dbReference>
<evidence type="ECO:0000313" key="1">
    <source>
        <dbReference type="EMBL" id="AHL18843.1"/>
    </source>
</evidence>
<protein>
    <submittedName>
        <fullName evidence="1">DUF669 domain-containing protein</fullName>
    </submittedName>
</protein>
<evidence type="ECO:0000313" key="2">
    <source>
        <dbReference type="Proteomes" id="UP000026993"/>
    </source>
</evidence>
<sequence length="161" mass="18374">MFKVDHNDVFTNGVENGTYEVVLYNANEDATKNGAEFINIDLIIRNDVNQKFQNAHIFHRVWKAKATNEYSQTALNTIAKAIQLPNGKDYNTVNELLQDLLTKTCQVTVKNEESEYNGQIYKNLNVKAWAESKITGPLQHVFKKKENEPTPVVISENDLPF</sequence>
<gene>
    <name evidence="1" type="ORF">LP101_064</name>
</gene>
<organism evidence="1 2">
    <name type="scientific">Listeria phage LP-101</name>
    <dbReference type="NCBI Taxonomy" id="1458856"/>
    <lineage>
        <taxon>Viruses</taxon>
        <taxon>Duplodnaviria</taxon>
        <taxon>Heunggongvirae</taxon>
        <taxon>Uroviricota</taxon>
        <taxon>Caudoviricetes</taxon>
        <taxon>Trabyvirinae</taxon>
        <taxon>Slepowronvirus</taxon>
        <taxon>Slepowronvirus LP101</taxon>
    </lineage>
</organism>
<dbReference type="KEGG" id="vg:19735979"/>
<dbReference type="EMBL" id="KJ094023">
    <property type="protein sequence ID" value="AHL18843.1"/>
    <property type="molecule type" value="Genomic_DNA"/>
</dbReference>
<dbReference type="GeneID" id="19735979"/>
<dbReference type="RefSeq" id="YP_009044865.1">
    <property type="nucleotide sequence ID" value="NC_024387.1"/>
</dbReference>
<keyword evidence="2" id="KW-1185">Reference proteome</keyword>
<proteinExistence type="predicted"/>
<reference evidence="1 2" key="1">
    <citation type="journal article" date="2014" name="Appl. Environ. Microbiol.">
        <title>Comparative genomic and morphological analysis of Listeria phages isolated from farm environments.</title>
        <authorList>
            <person name="Denes T."/>
            <person name="Vongkamjan K."/>
            <person name="Ackermann H.W."/>
            <person name="Moreno Switt A.I."/>
            <person name="Wiedmann M."/>
            <person name="den Bakker H.C."/>
        </authorList>
    </citation>
    <scope>NUCLEOTIDE SEQUENCE [LARGE SCALE GENOMIC DNA]</scope>
</reference>
<name>A0A059T5G4_9CAUD</name>